<dbReference type="InterPro" id="IPR003838">
    <property type="entry name" value="ABC3_permease_C"/>
</dbReference>
<dbReference type="Pfam" id="PF02687">
    <property type="entry name" value="FtsX"/>
    <property type="match status" value="1"/>
</dbReference>
<dbReference type="Proteomes" id="UP000030960">
    <property type="component" value="Unassembled WGS sequence"/>
</dbReference>
<evidence type="ECO:0000256" key="5">
    <source>
        <dbReference type="ARBA" id="ARBA00023136"/>
    </source>
</evidence>
<evidence type="ECO:0000313" key="9">
    <source>
        <dbReference type="Proteomes" id="UP000030960"/>
    </source>
</evidence>
<evidence type="ECO:0000256" key="6">
    <source>
        <dbReference type="SAM" id="Phobius"/>
    </source>
</evidence>
<keyword evidence="9" id="KW-1185">Reference proteome</keyword>
<name>A0A0B3RF53_9RHOB</name>
<evidence type="ECO:0000256" key="2">
    <source>
        <dbReference type="ARBA" id="ARBA00022475"/>
    </source>
</evidence>
<evidence type="ECO:0000256" key="3">
    <source>
        <dbReference type="ARBA" id="ARBA00022692"/>
    </source>
</evidence>
<dbReference type="STRING" id="561184.SAMN05216376_11876"/>
<dbReference type="GO" id="GO:0005886">
    <property type="term" value="C:plasma membrane"/>
    <property type="evidence" value="ECO:0007669"/>
    <property type="project" value="UniProtKB-SubCell"/>
</dbReference>
<comment type="caution">
    <text evidence="8">The sequence shown here is derived from an EMBL/GenBank/DDBJ whole genome shotgun (WGS) entry which is preliminary data.</text>
</comment>
<comment type="subcellular location">
    <subcellularLocation>
        <location evidence="1">Cell membrane</location>
        <topology evidence="1">Multi-pass membrane protein</topology>
    </subcellularLocation>
</comment>
<gene>
    <name evidence="8" type="ORF">OA50_05598</name>
</gene>
<evidence type="ECO:0000256" key="4">
    <source>
        <dbReference type="ARBA" id="ARBA00022989"/>
    </source>
</evidence>
<reference evidence="8 9" key="1">
    <citation type="submission" date="2014-10" db="EMBL/GenBank/DDBJ databases">
        <title>Genome sequence of Ponticoccus sp. strain UMTAT08 isolated from clonal culture of toxic dinoflagellate Alexandrium tamiyavanichii.</title>
        <authorList>
            <person name="Gan H.Y."/>
            <person name="Muhd D.-D."/>
            <person name="Mohd Noor M.E."/>
            <person name="Yeong Y.S."/>
            <person name="Usup G."/>
        </authorList>
    </citation>
    <scope>NUCLEOTIDE SEQUENCE [LARGE SCALE GENOMIC DNA]</scope>
    <source>
        <strain evidence="8 9">UMTAT08</strain>
    </source>
</reference>
<dbReference type="AlphaFoldDB" id="A0A0B3RF53"/>
<feature type="transmembrane region" description="Helical" evidence="6">
    <location>
        <begin position="54"/>
        <end position="72"/>
    </location>
</feature>
<evidence type="ECO:0000259" key="7">
    <source>
        <dbReference type="Pfam" id="PF02687"/>
    </source>
</evidence>
<keyword evidence="2" id="KW-1003">Cell membrane</keyword>
<keyword evidence="5 6" id="KW-0472">Membrane</keyword>
<feature type="domain" description="ABC3 transporter permease C-terminal" evidence="7">
    <location>
        <begin position="314"/>
        <end position="425"/>
    </location>
</feature>
<dbReference type="EMBL" id="JSUQ01000038">
    <property type="protein sequence ID" value="KHQ49870.1"/>
    <property type="molecule type" value="Genomic_DNA"/>
</dbReference>
<keyword evidence="3 6" id="KW-0812">Transmembrane</keyword>
<feature type="transmembrane region" description="Helical" evidence="6">
    <location>
        <begin position="407"/>
        <end position="427"/>
    </location>
</feature>
<proteinExistence type="predicted"/>
<dbReference type="RefSeq" id="WP_043147022.1">
    <property type="nucleotide sequence ID" value="NZ_JSUQ01000038.1"/>
</dbReference>
<dbReference type="PATRIC" id="fig|1515334.3.peg.5599"/>
<dbReference type="PANTHER" id="PTHR43738:SF2">
    <property type="entry name" value="ABC TRANSPORTER PERMEASE"/>
    <property type="match status" value="1"/>
</dbReference>
<evidence type="ECO:0000313" key="8">
    <source>
        <dbReference type="EMBL" id="KHQ49870.1"/>
    </source>
</evidence>
<evidence type="ECO:0000256" key="1">
    <source>
        <dbReference type="ARBA" id="ARBA00004651"/>
    </source>
</evidence>
<feature type="transmembrane region" description="Helical" evidence="6">
    <location>
        <begin position="15"/>
        <end position="33"/>
    </location>
</feature>
<feature type="transmembrane region" description="Helical" evidence="6">
    <location>
        <begin position="354"/>
        <end position="387"/>
    </location>
</feature>
<keyword evidence="4 6" id="KW-1133">Transmembrane helix</keyword>
<dbReference type="OrthoDB" id="9784014at2"/>
<organism evidence="8 9">
    <name type="scientific">Mameliella alba</name>
    <dbReference type="NCBI Taxonomy" id="561184"/>
    <lineage>
        <taxon>Bacteria</taxon>
        <taxon>Pseudomonadati</taxon>
        <taxon>Pseudomonadota</taxon>
        <taxon>Alphaproteobacteria</taxon>
        <taxon>Rhodobacterales</taxon>
        <taxon>Roseobacteraceae</taxon>
        <taxon>Mameliella</taxon>
    </lineage>
</organism>
<accession>A0A0B3RF53</accession>
<protein>
    <recommendedName>
        <fullName evidence="7">ABC3 transporter permease C-terminal domain-containing protein</fullName>
    </recommendedName>
</protein>
<dbReference type="InterPro" id="IPR051125">
    <property type="entry name" value="ABC-4/HrtB_transporter"/>
</dbReference>
<sequence length="437" mass="46716">MRDSWDSLPVLAQDLIIAGALLLPLLVIGGILMRGFRPLPLVRALMWRFRWANLLFVLLIAVSTGMGIGLIAQERGLRTGSAQAAEKFDLVVTAPGSELTMMLAAVFLQPSAVPLLDGAAYDRIANHPQVQIAAPIAFGDSHDGAPVVGTIAEFVTYLSDGQIEGRIFARSGEAVVGAAIDLRIGDRFTPAHGRGSGADAEAHEGVGIEVVGRMARSGSPWDRAILIPVETVWEVHGLANGHRFEEGDRIGPPFTPELFPGTPAVIVHAGELWANYALRSEFTVGGETMAFFPGTVLADLYRVMGDVRQAMSVMSIVTQVLVAASVLLGLFILTRLFQRQLAMLRALGAPRRFVMAVVWGYGVTLLVAGTMLGLAFGYAAALVLSRIVTHRTDVLVTATITWAEVNLALGFLSAMSVLSLVPALVVLTRPVVENLRQ</sequence>
<dbReference type="PANTHER" id="PTHR43738">
    <property type="entry name" value="ABC TRANSPORTER, MEMBRANE PROTEIN"/>
    <property type="match status" value="1"/>
</dbReference>
<feature type="transmembrane region" description="Helical" evidence="6">
    <location>
        <begin position="310"/>
        <end position="333"/>
    </location>
</feature>